<organism evidence="5 6">
    <name type="scientific">Oceanotoga teriensis</name>
    <dbReference type="NCBI Taxonomy" id="515440"/>
    <lineage>
        <taxon>Bacteria</taxon>
        <taxon>Thermotogati</taxon>
        <taxon>Thermotogota</taxon>
        <taxon>Thermotogae</taxon>
        <taxon>Petrotogales</taxon>
        <taxon>Petrotogaceae</taxon>
        <taxon>Oceanotoga</taxon>
    </lineage>
</organism>
<dbReference type="GO" id="GO:0005524">
    <property type="term" value="F:ATP binding"/>
    <property type="evidence" value="ECO:0007669"/>
    <property type="project" value="UniProtKB-KW"/>
</dbReference>
<evidence type="ECO:0000259" key="4">
    <source>
        <dbReference type="SMART" id="SM00382"/>
    </source>
</evidence>
<protein>
    <submittedName>
        <fullName evidence="5">ATPase</fullName>
    </submittedName>
</protein>
<dbReference type="Pfam" id="PF12002">
    <property type="entry name" value="MgsA_C"/>
    <property type="match status" value="1"/>
</dbReference>
<dbReference type="FunFam" id="1.20.272.10:FF:000001">
    <property type="entry name" value="Putative AAA family ATPase"/>
    <property type="match status" value="1"/>
</dbReference>
<comment type="similarity">
    <text evidence="1">Belongs to the AAA ATPase family. RarA/MGS1/WRNIP1 subfamily.</text>
</comment>
<dbReference type="RefSeq" id="WP_109604465.1">
    <property type="nucleotide sequence ID" value="NZ_QGGI01000006.1"/>
</dbReference>
<keyword evidence="3" id="KW-0067">ATP-binding</keyword>
<dbReference type="Gene3D" id="1.20.272.10">
    <property type="match status" value="1"/>
</dbReference>
<evidence type="ECO:0000313" key="6">
    <source>
        <dbReference type="Proteomes" id="UP000245921"/>
    </source>
</evidence>
<name>A0AA45C7A0_9BACT</name>
<dbReference type="Pfam" id="PF00004">
    <property type="entry name" value="AAA"/>
    <property type="match status" value="1"/>
</dbReference>
<evidence type="ECO:0000256" key="2">
    <source>
        <dbReference type="ARBA" id="ARBA00022741"/>
    </source>
</evidence>
<dbReference type="EMBL" id="QGGI01000006">
    <property type="protein sequence ID" value="PWJ95214.1"/>
    <property type="molecule type" value="Genomic_DNA"/>
</dbReference>
<dbReference type="GO" id="GO:0006261">
    <property type="term" value="P:DNA-templated DNA replication"/>
    <property type="evidence" value="ECO:0007669"/>
    <property type="project" value="TreeGrafter"/>
</dbReference>
<dbReference type="SUPFAM" id="SSF48019">
    <property type="entry name" value="post-AAA+ oligomerization domain-like"/>
    <property type="match status" value="1"/>
</dbReference>
<dbReference type="Gene3D" id="3.40.50.300">
    <property type="entry name" value="P-loop containing nucleotide triphosphate hydrolases"/>
    <property type="match status" value="1"/>
</dbReference>
<evidence type="ECO:0000256" key="1">
    <source>
        <dbReference type="ARBA" id="ARBA00008959"/>
    </source>
</evidence>
<dbReference type="Proteomes" id="UP000245921">
    <property type="component" value="Unassembled WGS sequence"/>
</dbReference>
<feature type="domain" description="AAA+ ATPase" evidence="4">
    <location>
        <begin position="37"/>
        <end position="156"/>
    </location>
</feature>
<dbReference type="InterPro" id="IPR027417">
    <property type="entry name" value="P-loop_NTPase"/>
</dbReference>
<dbReference type="GO" id="GO:0008047">
    <property type="term" value="F:enzyme activator activity"/>
    <property type="evidence" value="ECO:0007669"/>
    <property type="project" value="TreeGrafter"/>
</dbReference>
<keyword evidence="2" id="KW-0547">Nucleotide-binding</keyword>
<dbReference type="InterPro" id="IPR051314">
    <property type="entry name" value="AAA_ATPase_RarA/MGS1/WRNIP1"/>
</dbReference>
<dbReference type="GO" id="GO:0000731">
    <property type="term" value="P:DNA synthesis involved in DNA repair"/>
    <property type="evidence" value="ECO:0007669"/>
    <property type="project" value="TreeGrafter"/>
</dbReference>
<dbReference type="GO" id="GO:0016887">
    <property type="term" value="F:ATP hydrolysis activity"/>
    <property type="evidence" value="ECO:0007669"/>
    <property type="project" value="InterPro"/>
</dbReference>
<dbReference type="InterPro" id="IPR003593">
    <property type="entry name" value="AAA+_ATPase"/>
</dbReference>
<gene>
    <name evidence="5" type="ORF">C7380_10621</name>
</gene>
<evidence type="ECO:0000313" key="5">
    <source>
        <dbReference type="EMBL" id="PWJ95214.1"/>
    </source>
</evidence>
<dbReference type="AlphaFoldDB" id="A0AA45C7A0"/>
<dbReference type="InterPro" id="IPR003959">
    <property type="entry name" value="ATPase_AAA_core"/>
</dbReference>
<dbReference type="InterPro" id="IPR008921">
    <property type="entry name" value="DNA_pol3_clamp-load_cplx_C"/>
</dbReference>
<sequence>MKDQTPLYEKIRPKNLDEVLSNKILINIIKKWVENSTLKSFVISGKPGSGKTTIIRALLNQIENDYEIYSISGAIEGSKTLKKIINIEENLFSKQKILFVDEIHRLNRSEQDTLLLALEKGDIILMGATTENPAISLNPALLSRLLLFKVQNLSDDDYEKIFQKIKECYPNSIISNEVKNLLKDYFGDDIRRLINLLEAIFESGEKEINKEIISNFISTNLTYNIEDKYNYISAYIKSIRGSDPDAALLYLSYMLENGEDPMYIARRIVVHASEDIGLADPNALNIAVSAMIATEHIGYPECYLALSEATIYLCSTSKSNSVLNAYNKAKEFMINNKFEIPKKLLNPLNKTMKSQGFGKGYKYPHDYGGFYKYNYMPDKYKDKIFYEPLNKGLEKKIKIKLQNFWKDIKKYNEE</sequence>
<reference evidence="5 6" key="1">
    <citation type="submission" date="2018-05" db="EMBL/GenBank/DDBJ databases">
        <title>Genomic Encyclopedia of Type Strains, Phase IV (KMG-IV): sequencing the most valuable type-strain genomes for metagenomic binning, comparative biology and taxonomic classification.</title>
        <authorList>
            <person name="Goeker M."/>
        </authorList>
    </citation>
    <scope>NUCLEOTIDE SEQUENCE [LARGE SCALE GENOMIC DNA]</scope>
    <source>
        <strain evidence="5 6">DSM 24906</strain>
    </source>
</reference>
<dbReference type="GO" id="GO:0017116">
    <property type="term" value="F:single-stranded DNA helicase activity"/>
    <property type="evidence" value="ECO:0007669"/>
    <property type="project" value="TreeGrafter"/>
</dbReference>
<dbReference type="CDD" id="cd00009">
    <property type="entry name" value="AAA"/>
    <property type="match status" value="1"/>
</dbReference>
<dbReference type="PANTHER" id="PTHR13779:SF7">
    <property type="entry name" value="ATPASE WRNIP1"/>
    <property type="match status" value="1"/>
</dbReference>
<proteinExistence type="inferred from homology"/>
<keyword evidence="6" id="KW-1185">Reference proteome</keyword>
<dbReference type="SMART" id="SM00382">
    <property type="entry name" value="AAA"/>
    <property type="match status" value="1"/>
</dbReference>
<dbReference type="InterPro" id="IPR021886">
    <property type="entry name" value="MgsA_C"/>
</dbReference>
<dbReference type="GO" id="GO:0003677">
    <property type="term" value="F:DNA binding"/>
    <property type="evidence" value="ECO:0007669"/>
    <property type="project" value="InterPro"/>
</dbReference>
<accession>A0AA45C7A0</accession>
<dbReference type="SUPFAM" id="SSF52540">
    <property type="entry name" value="P-loop containing nucleoside triphosphate hydrolases"/>
    <property type="match status" value="1"/>
</dbReference>
<comment type="caution">
    <text evidence="5">The sequence shown here is derived from an EMBL/GenBank/DDBJ whole genome shotgun (WGS) entry which is preliminary data.</text>
</comment>
<dbReference type="PANTHER" id="PTHR13779">
    <property type="entry name" value="WERNER HELICASE-INTERACTING PROTEIN 1 FAMILY MEMBER"/>
    <property type="match status" value="1"/>
</dbReference>
<evidence type="ECO:0000256" key="3">
    <source>
        <dbReference type="ARBA" id="ARBA00022840"/>
    </source>
</evidence>
<dbReference type="Gene3D" id="1.10.3710.10">
    <property type="entry name" value="DNA polymerase III clamp loader subunits, C-terminal domain"/>
    <property type="match status" value="1"/>
</dbReference>